<evidence type="ECO:0000313" key="4">
    <source>
        <dbReference type="Proteomes" id="UP000700596"/>
    </source>
</evidence>
<organism evidence="3 4">
    <name type="scientific">Dendryphion nanum</name>
    <dbReference type="NCBI Taxonomy" id="256645"/>
    <lineage>
        <taxon>Eukaryota</taxon>
        <taxon>Fungi</taxon>
        <taxon>Dikarya</taxon>
        <taxon>Ascomycota</taxon>
        <taxon>Pezizomycotina</taxon>
        <taxon>Dothideomycetes</taxon>
        <taxon>Pleosporomycetidae</taxon>
        <taxon>Pleosporales</taxon>
        <taxon>Torulaceae</taxon>
        <taxon>Dendryphion</taxon>
    </lineage>
</organism>
<sequence length="407" mass="45938">MDTAPRVLTILPCAYAPESCTTHAFGRNNPFARRTLHQTPLLRRLALTYLSLFAPQCHLLNLPVELILEISTHLSPCHRIALAWTCKALYSTIQTSPFASLEETNRYDFAALLLALQKDRPRHRVCLPCRALHPPSQSTISRPTKRLHHSSSSPNPLHRNPNLKVYLLAPETGCMDGKRPLLYTLTTEHITLTTTSPPPLCIYSLHCTGTFTIRSPLPLQALHNTKFFWKITPVLTRRNLIFHAVYEIAFAASPAGHWSEQHTRHLLEQFDIRCCVHCSTSAFVSEMICLLYHGERWRRGCVRCEWGDGVRAAPRRFTGEACGRHEHGIEGACGCVTEFGVEALHRDAHGPVGVRVKIWQWVGDKGDDVVLGMKGMVMLAYEDALMEERERRAKKEGRVGSPVVFEM</sequence>
<dbReference type="Proteomes" id="UP000700596">
    <property type="component" value="Unassembled WGS sequence"/>
</dbReference>
<dbReference type="Pfam" id="PF00646">
    <property type="entry name" value="F-box"/>
    <property type="match status" value="1"/>
</dbReference>
<dbReference type="EMBL" id="JAGMWT010000008">
    <property type="protein sequence ID" value="KAH7123968.1"/>
    <property type="molecule type" value="Genomic_DNA"/>
</dbReference>
<dbReference type="CDD" id="cd09917">
    <property type="entry name" value="F-box_SF"/>
    <property type="match status" value="1"/>
</dbReference>
<reference evidence="3" key="1">
    <citation type="journal article" date="2021" name="Nat. Commun.">
        <title>Genetic determinants of endophytism in the Arabidopsis root mycobiome.</title>
        <authorList>
            <person name="Mesny F."/>
            <person name="Miyauchi S."/>
            <person name="Thiergart T."/>
            <person name="Pickel B."/>
            <person name="Atanasova L."/>
            <person name="Karlsson M."/>
            <person name="Huettel B."/>
            <person name="Barry K.W."/>
            <person name="Haridas S."/>
            <person name="Chen C."/>
            <person name="Bauer D."/>
            <person name="Andreopoulos W."/>
            <person name="Pangilinan J."/>
            <person name="LaButti K."/>
            <person name="Riley R."/>
            <person name="Lipzen A."/>
            <person name="Clum A."/>
            <person name="Drula E."/>
            <person name="Henrissat B."/>
            <person name="Kohler A."/>
            <person name="Grigoriev I.V."/>
            <person name="Martin F.M."/>
            <person name="Hacquard S."/>
        </authorList>
    </citation>
    <scope>NUCLEOTIDE SEQUENCE</scope>
    <source>
        <strain evidence="3">MPI-CAGE-CH-0243</strain>
    </source>
</reference>
<keyword evidence="4" id="KW-1185">Reference proteome</keyword>
<dbReference type="OrthoDB" id="3766406at2759"/>
<protein>
    <recommendedName>
        <fullName evidence="2">F-box domain-containing protein</fullName>
    </recommendedName>
</protein>
<accession>A0A9P9DRI5</accession>
<feature type="region of interest" description="Disordered" evidence="1">
    <location>
        <begin position="136"/>
        <end position="157"/>
    </location>
</feature>
<proteinExistence type="predicted"/>
<name>A0A9P9DRI5_9PLEO</name>
<comment type="caution">
    <text evidence="3">The sequence shown here is derived from an EMBL/GenBank/DDBJ whole genome shotgun (WGS) entry which is preliminary data.</text>
</comment>
<dbReference type="SUPFAM" id="SSF81383">
    <property type="entry name" value="F-box domain"/>
    <property type="match status" value="1"/>
</dbReference>
<gene>
    <name evidence="3" type="ORF">B0J11DRAFT_507009</name>
</gene>
<dbReference type="InterPro" id="IPR036047">
    <property type="entry name" value="F-box-like_dom_sf"/>
</dbReference>
<dbReference type="AlphaFoldDB" id="A0A9P9DRI5"/>
<dbReference type="InterPro" id="IPR001810">
    <property type="entry name" value="F-box_dom"/>
</dbReference>
<evidence type="ECO:0000313" key="3">
    <source>
        <dbReference type="EMBL" id="KAH7123968.1"/>
    </source>
</evidence>
<feature type="domain" description="F-box" evidence="2">
    <location>
        <begin position="59"/>
        <end position="98"/>
    </location>
</feature>
<evidence type="ECO:0000256" key="1">
    <source>
        <dbReference type="SAM" id="MobiDB-lite"/>
    </source>
</evidence>
<evidence type="ECO:0000259" key="2">
    <source>
        <dbReference type="Pfam" id="PF00646"/>
    </source>
</evidence>